<organism evidence="4 5">
    <name type="scientific">Candidatus Propionivibrio dominans</name>
    <dbReference type="NCBI Taxonomy" id="2954373"/>
    <lineage>
        <taxon>Bacteria</taxon>
        <taxon>Pseudomonadati</taxon>
        <taxon>Pseudomonadota</taxon>
        <taxon>Betaproteobacteria</taxon>
        <taxon>Rhodocyclales</taxon>
        <taxon>Rhodocyclaceae</taxon>
        <taxon>Propionivibrio</taxon>
    </lineage>
</organism>
<dbReference type="PANTHER" id="PTHR11070:SF2">
    <property type="entry name" value="ATP-DEPENDENT DNA HELICASE SRS2"/>
    <property type="match status" value="1"/>
</dbReference>
<dbReference type="GO" id="GO:0043138">
    <property type="term" value="F:3'-5' DNA helicase activity"/>
    <property type="evidence" value="ECO:0007669"/>
    <property type="project" value="TreeGrafter"/>
</dbReference>
<dbReference type="SUPFAM" id="SSF52540">
    <property type="entry name" value="P-loop containing nucleoside triphosphate hydrolases"/>
    <property type="match status" value="1"/>
</dbReference>
<dbReference type="Pfam" id="PF13538">
    <property type="entry name" value="UvrD_C_2"/>
    <property type="match status" value="1"/>
</dbReference>
<protein>
    <recommendedName>
        <fullName evidence="1">DNA 3'-5' helicase II</fullName>
    </recommendedName>
</protein>
<feature type="domain" description="UvrD-like helicase C-terminal" evidence="3">
    <location>
        <begin position="484"/>
        <end position="531"/>
    </location>
</feature>
<sequence>MARIIPEGWREMSALGAVQREIETLEVLAAGLPDDYTVYHGVHWTRIQQGYALVGEIDFAIVSPAGKLLLIEQKSGFLSETPEGLVKVYAAREKSVAFQMRRTSEALHSRLRNFCPEAGFFVDALLYCPDYTVRQPGSAGIDPERIVDAGRRERLVPIIQNILPADEPVNKQIDRLHRFLGDQLNLVPEVNALVGQAKTLYTRLSGGLSQWARQIECEPFRLRVIGTAGSGKTQLALAVFRDALAAGRRPLYVCYNRPLADHVAQIAPSAGEVATYHQLADRIYRDAGHTPDFTQPGAFARLESFLDDYVPTERWLFDEVIIDEGQDFQASWKDNVLKLLRAPGRAWWLEDQMQNLYGRTPVELPGWVVIRSETNYRSPQDILRQINRLLPNGQGVEAGSPLNGSEVDIVTYADPADLIAQTKRAITRCIAAGFKRDMIALVTYRGRENSLLTPYDRLGAYPLRTYTGHYDLFGNPVFSQGDVLMDSIYRFKGQAAPCIIFTEIDFATLDDLALRKLFVGITRATMKLTMIVSERAAQKLIERLNDPETKNGLTPPSRHSGESRNPVPSSDIH</sequence>
<dbReference type="AlphaFoldDB" id="A0A9D7FC89"/>
<gene>
    <name evidence="4" type="ORF">IPJ48_04160</name>
</gene>
<dbReference type="GO" id="GO:0000725">
    <property type="term" value="P:recombinational repair"/>
    <property type="evidence" value="ECO:0007669"/>
    <property type="project" value="TreeGrafter"/>
</dbReference>
<accession>A0A9D7FC89</accession>
<comment type="caution">
    <text evidence="4">The sequence shown here is derived from an EMBL/GenBank/DDBJ whole genome shotgun (WGS) entry which is preliminary data.</text>
</comment>
<dbReference type="Gene3D" id="3.40.50.300">
    <property type="entry name" value="P-loop containing nucleotide triphosphate hydrolases"/>
    <property type="match status" value="2"/>
</dbReference>
<keyword evidence="4" id="KW-0547">Nucleotide-binding</keyword>
<evidence type="ECO:0000313" key="4">
    <source>
        <dbReference type="EMBL" id="MBK7422340.1"/>
    </source>
</evidence>
<dbReference type="InterPro" id="IPR000212">
    <property type="entry name" value="DNA_helicase_UvrD/REP"/>
</dbReference>
<dbReference type="InterPro" id="IPR027785">
    <property type="entry name" value="UvrD-like_helicase_C"/>
</dbReference>
<evidence type="ECO:0000313" key="5">
    <source>
        <dbReference type="Proteomes" id="UP000886602"/>
    </source>
</evidence>
<dbReference type="InterPro" id="IPR027417">
    <property type="entry name" value="P-loop_NTPase"/>
</dbReference>
<dbReference type="PANTHER" id="PTHR11070">
    <property type="entry name" value="UVRD / RECB / PCRA DNA HELICASE FAMILY MEMBER"/>
    <property type="match status" value="1"/>
</dbReference>
<reference evidence="4" key="1">
    <citation type="submission" date="2020-10" db="EMBL/GenBank/DDBJ databases">
        <title>Connecting structure to function with the recovery of over 1000 high-quality activated sludge metagenome-assembled genomes encoding full-length rRNA genes using long-read sequencing.</title>
        <authorList>
            <person name="Singleton C.M."/>
            <person name="Petriglieri F."/>
            <person name="Kristensen J.M."/>
            <person name="Kirkegaard R.H."/>
            <person name="Michaelsen T.Y."/>
            <person name="Andersen M.H."/>
            <person name="Karst S.M."/>
            <person name="Dueholm M.S."/>
            <person name="Nielsen P.H."/>
            <person name="Albertsen M."/>
        </authorList>
    </citation>
    <scope>NUCLEOTIDE SEQUENCE</scope>
    <source>
        <strain evidence="4">EsbW_18-Q3-R4-48_MAXAC.044</strain>
    </source>
</reference>
<dbReference type="GO" id="GO:0005524">
    <property type="term" value="F:ATP binding"/>
    <property type="evidence" value="ECO:0007669"/>
    <property type="project" value="UniProtKB-KW"/>
</dbReference>
<evidence type="ECO:0000256" key="1">
    <source>
        <dbReference type="ARBA" id="ARBA00034923"/>
    </source>
</evidence>
<feature type="region of interest" description="Disordered" evidence="2">
    <location>
        <begin position="543"/>
        <end position="573"/>
    </location>
</feature>
<keyword evidence="4" id="KW-0067">ATP-binding</keyword>
<proteinExistence type="predicted"/>
<name>A0A9D7FC89_9RHOO</name>
<dbReference type="EMBL" id="JADJNC010000006">
    <property type="protein sequence ID" value="MBK7422340.1"/>
    <property type="molecule type" value="Genomic_DNA"/>
</dbReference>
<evidence type="ECO:0000256" key="2">
    <source>
        <dbReference type="SAM" id="MobiDB-lite"/>
    </source>
</evidence>
<dbReference type="Proteomes" id="UP000886602">
    <property type="component" value="Unassembled WGS sequence"/>
</dbReference>
<evidence type="ECO:0000259" key="3">
    <source>
        <dbReference type="Pfam" id="PF13538"/>
    </source>
</evidence>
<dbReference type="GO" id="GO:0003677">
    <property type="term" value="F:DNA binding"/>
    <property type="evidence" value="ECO:0007669"/>
    <property type="project" value="InterPro"/>
</dbReference>